<reference evidence="1 2" key="1">
    <citation type="journal article" date="2007" name="Nat. Biotechnol.">
        <title>Complete genome sequence of the myxobacterium Sorangium cellulosum.</title>
        <authorList>
            <person name="Schneiker S."/>
            <person name="Perlova O."/>
            <person name="Kaiser O."/>
            <person name="Gerth K."/>
            <person name="Alici A."/>
            <person name="Altmeyer M.O."/>
            <person name="Bartels D."/>
            <person name="Bekel T."/>
            <person name="Beyer S."/>
            <person name="Bode E."/>
            <person name="Bode H.B."/>
            <person name="Bolten C.J."/>
            <person name="Choudhuri J.V."/>
            <person name="Doss S."/>
            <person name="Elnakady Y.A."/>
            <person name="Frank B."/>
            <person name="Gaigalat L."/>
            <person name="Goesmann A."/>
            <person name="Groeger C."/>
            <person name="Gross F."/>
            <person name="Jelsbak L."/>
            <person name="Jelsbak L."/>
            <person name="Kalinowski J."/>
            <person name="Kegler C."/>
            <person name="Knauber T."/>
            <person name="Konietzny S."/>
            <person name="Kopp M."/>
            <person name="Krause L."/>
            <person name="Krug D."/>
            <person name="Linke B."/>
            <person name="Mahmud T."/>
            <person name="Martinez-Arias R."/>
            <person name="McHardy A.C."/>
            <person name="Merai M."/>
            <person name="Meyer F."/>
            <person name="Mormann S."/>
            <person name="Munoz-Dorado J."/>
            <person name="Perez J."/>
            <person name="Pradella S."/>
            <person name="Rachid S."/>
            <person name="Raddatz G."/>
            <person name="Rosenau F."/>
            <person name="Rueckert C."/>
            <person name="Sasse F."/>
            <person name="Scharfe M."/>
            <person name="Schuster S.C."/>
            <person name="Suen G."/>
            <person name="Treuner-Lange A."/>
            <person name="Velicer G.J."/>
            <person name="Vorholter F.-J."/>
            <person name="Weissman K.J."/>
            <person name="Welch R.D."/>
            <person name="Wenzel S.C."/>
            <person name="Whitworth D.E."/>
            <person name="Wilhelm S."/>
            <person name="Wittmann C."/>
            <person name="Bloecker H."/>
            <person name="Puehler A."/>
            <person name="Mueller R."/>
        </authorList>
    </citation>
    <scope>NUCLEOTIDE SEQUENCE [LARGE SCALE GENOMIC DNA]</scope>
    <source>
        <strain evidence="2">So ce56</strain>
    </source>
</reference>
<name>A9G6B4_SORC5</name>
<evidence type="ECO:0000313" key="1">
    <source>
        <dbReference type="EMBL" id="CAN92672.1"/>
    </source>
</evidence>
<dbReference type="HOGENOM" id="CLU_2510945_0_0_7"/>
<sequence>MGAVRREALARSTNGVSARSVVTSGNRSFSGSQIEQHEAGAGLLERGCTGRLRHLFFQILGRAVHVVAVLDLLVARHGGTSRKLG</sequence>
<organism evidence="1 2">
    <name type="scientific">Sorangium cellulosum (strain So ce56)</name>
    <name type="common">Polyangium cellulosum (strain So ce56)</name>
    <dbReference type="NCBI Taxonomy" id="448385"/>
    <lineage>
        <taxon>Bacteria</taxon>
        <taxon>Pseudomonadati</taxon>
        <taxon>Myxococcota</taxon>
        <taxon>Polyangia</taxon>
        <taxon>Polyangiales</taxon>
        <taxon>Polyangiaceae</taxon>
        <taxon>Sorangium</taxon>
    </lineage>
</organism>
<dbReference type="EMBL" id="AM746676">
    <property type="protein sequence ID" value="CAN92672.1"/>
    <property type="molecule type" value="Genomic_DNA"/>
</dbReference>
<accession>A9G6B4</accession>
<keyword evidence="2" id="KW-1185">Reference proteome</keyword>
<dbReference type="Proteomes" id="UP000002139">
    <property type="component" value="Chromosome"/>
</dbReference>
<evidence type="ECO:0000313" key="2">
    <source>
        <dbReference type="Proteomes" id="UP000002139"/>
    </source>
</evidence>
<gene>
    <name evidence="1" type="ordered locus">sce2513</name>
</gene>
<dbReference type="AlphaFoldDB" id="A9G6B4"/>
<dbReference type="KEGG" id="scl:sce2513"/>
<protein>
    <submittedName>
        <fullName evidence="1">Uncharacterized protein</fullName>
    </submittedName>
</protein>
<proteinExistence type="predicted"/>
<dbReference type="STRING" id="448385.sce2513"/>